<dbReference type="InterPro" id="IPR011989">
    <property type="entry name" value="ARM-like"/>
</dbReference>
<dbReference type="GO" id="GO:0031267">
    <property type="term" value="F:small GTPase binding"/>
    <property type="evidence" value="ECO:0007669"/>
    <property type="project" value="InterPro"/>
</dbReference>
<evidence type="ECO:0000313" key="3">
    <source>
        <dbReference type="EMBL" id="OHT13736.1"/>
    </source>
</evidence>
<dbReference type="RefSeq" id="XP_068366872.1">
    <property type="nucleotide sequence ID" value="XM_068498753.1"/>
</dbReference>
<gene>
    <name evidence="3" type="ORF">TRFO_16061</name>
</gene>
<dbReference type="GO" id="GO:0006611">
    <property type="term" value="P:protein export from nucleus"/>
    <property type="evidence" value="ECO:0007669"/>
    <property type="project" value="InterPro"/>
</dbReference>
<evidence type="ECO:0000259" key="2">
    <source>
        <dbReference type="PROSITE" id="PS50166"/>
    </source>
</evidence>
<comment type="caution">
    <text evidence="3">The sequence shown here is derived from an EMBL/GenBank/DDBJ whole genome shotgun (WGS) entry which is preliminary data.</text>
</comment>
<dbReference type="Gene3D" id="1.25.10.10">
    <property type="entry name" value="Leucine-rich Repeat Variant"/>
    <property type="match status" value="2"/>
</dbReference>
<dbReference type="EMBL" id="MLAK01000485">
    <property type="protein sequence ID" value="OHT13736.1"/>
    <property type="molecule type" value="Genomic_DNA"/>
</dbReference>
<dbReference type="GeneID" id="94833457"/>
<dbReference type="PANTHER" id="PTHR11223:SF2">
    <property type="entry name" value="EXPORTIN-1"/>
    <property type="match status" value="1"/>
</dbReference>
<dbReference type="OrthoDB" id="10564603at2759"/>
<name>A0A1J4KS77_9EUKA</name>
<dbReference type="Proteomes" id="UP000179807">
    <property type="component" value="Unassembled WGS sequence"/>
</dbReference>
<evidence type="ECO:0000256" key="1">
    <source>
        <dbReference type="ARBA" id="ARBA00009466"/>
    </source>
</evidence>
<dbReference type="InterPro" id="IPR016024">
    <property type="entry name" value="ARM-type_fold"/>
</dbReference>
<dbReference type="PANTHER" id="PTHR11223">
    <property type="entry name" value="EXPORTIN 1/5"/>
    <property type="match status" value="1"/>
</dbReference>
<dbReference type="InterPro" id="IPR001494">
    <property type="entry name" value="Importin-beta_N"/>
</dbReference>
<dbReference type="GO" id="GO:0000055">
    <property type="term" value="P:ribosomal large subunit export from nucleus"/>
    <property type="evidence" value="ECO:0007669"/>
    <property type="project" value="TreeGrafter"/>
</dbReference>
<dbReference type="SUPFAM" id="SSF48371">
    <property type="entry name" value="ARM repeat"/>
    <property type="match status" value="1"/>
</dbReference>
<evidence type="ECO:0000313" key="4">
    <source>
        <dbReference type="Proteomes" id="UP000179807"/>
    </source>
</evidence>
<dbReference type="Pfam" id="PF03810">
    <property type="entry name" value="IBN_N"/>
    <property type="match status" value="1"/>
</dbReference>
<dbReference type="InterPro" id="IPR045065">
    <property type="entry name" value="XPO1/5"/>
</dbReference>
<dbReference type="GO" id="GO:0005737">
    <property type="term" value="C:cytoplasm"/>
    <property type="evidence" value="ECO:0007669"/>
    <property type="project" value="TreeGrafter"/>
</dbReference>
<feature type="domain" description="Importin N-terminal" evidence="2">
    <location>
        <begin position="27"/>
        <end position="91"/>
    </location>
</feature>
<comment type="similarity">
    <text evidence="1">Belongs to the exportin family.</text>
</comment>
<dbReference type="PROSITE" id="PS50166">
    <property type="entry name" value="IMPORTIN_B_NT"/>
    <property type="match status" value="1"/>
</dbReference>
<reference evidence="3" key="1">
    <citation type="submission" date="2016-10" db="EMBL/GenBank/DDBJ databases">
        <authorList>
            <person name="Benchimol M."/>
            <person name="Almeida L.G."/>
            <person name="Vasconcelos A.T."/>
            <person name="Perreira-Neves A."/>
            <person name="Rosa I.A."/>
            <person name="Tasca T."/>
            <person name="Bogo M.R."/>
            <person name="de Souza W."/>
        </authorList>
    </citation>
    <scope>NUCLEOTIDE SEQUENCE [LARGE SCALE GENOMIC DNA]</scope>
    <source>
        <strain evidence="3">K</strain>
    </source>
</reference>
<sequence>MAELSNTVELIEQAATSLSQNQNIEESMALMRQWEESENSIFSACEVLQKSQNPYARFYACTILNHKIPVLWKNVNQENRQNFRNFILQQIELSGNNKQILDSLVRSLAHIAVFDFPEEWEGYEAYLFPENESFVTFLMLEAFFTDVEESEYITEHRRQLLRSNLSSKIDFFLPRIETAIRVEETAMQAMQAFSAMVKWAPRSAIKRDTLTIICSTFLPAEMTLQISVNCLKRIFLRRTDSHAIFAHYHELLLDAFANVRLPSGQSITSQYLVIKLVSKLFSRYMMNLEKWSVHRNNEKLKGNITSLLTICLSLRDDIPNSLWLTFFDIFKRIVDQNLGTMPTKYTKMLFDPMIPLIRSNLYEMLPIGVDDDGILMLIVQKCFAMLVEVDYMGMLEFIEHQNPSAALGYALGCLMSVRAPQQDMTSFVQIIQQLNDESQNQLNQDDGSEFLIPVLYGLSRSAFFLSSMDLFDNFFEMTISCLQSSIPQLKSAATHALLYVAMNHSNLFEPTPEEIAVVPPMSLDGSILPNPETASQQQRAEENQINMNLNILVQMSEQYLNGLSLDGAIRMFHVVNILLVKMKKNLFEMLYTPVVAALNSSSGPAVESALILIGKSSTDKVNELNKKNEKLPAGTFFAPLLLPQVVQLASRCIPQQVTPPDVVEVILNTLSSLIYCYNDFALIDNIIRGILSLFVQREEIFPSYFNFIAAVRNKFSEMNNFYEEIMQRFVYSIIPTDFTEIPSNAPLSEILMMISRFKYAPTNIEWVVKVVMGTGIPSLEKDINVASSKLIIRVFREMETETLRQMFGSVGTQIFAVILTALSDSMHKQAFNAYTKVIWKMCKLLTIGLEFPKELSELLVLSLQNVFEEPREGLFKEFVSYLAQTITDCNAYAEGIANFLIMMNKLSPGDASVFDYVKDIPFIDGYVSRLSNLIPFF</sequence>
<dbReference type="GO" id="GO:0005049">
    <property type="term" value="F:nuclear export signal receptor activity"/>
    <property type="evidence" value="ECO:0007669"/>
    <property type="project" value="InterPro"/>
</dbReference>
<proteinExistence type="inferred from homology"/>
<dbReference type="GO" id="GO:0000056">
    <property type="term" value="P:ribosomal small subunit export from nucleus"/>
    <property type="evidence" value="ECO:0007669"/>
    <property type="project" value="TreeGrafter"/>
</dbReference>
<protein>
    <recommendedName>
        <fullName evidence="2">Importin N-terminal domain-containing protein</fullName>
    </recommendedName>
</protein>
<dbReference type="GO" id="GO:0005634">
    <property type="term" value="C:nucleus"/>
    <property type="evidence" value="ECO:0007669"/>
    <property type="project" value="TreeGrafter"/>
</dbReference>
<dbReference type="VEuPathDB" id="TrichDB:TRFO_16061"/>
<keyword evidence="4" id="KW-1185">Reference proteome</keyword>
<dbReference type="AlphaFoldDB" id="A0A1J4KS77"/>
<accession>A0A1J4KS77</accession>
<organism evidence="3 4">
    <name type="scientific">Tritrichomonas foetus</name>
    <dbReference type="NCBI Taxonomy" id="1144522"/>
    <lineage>
        <taxon>Eukaryota</taxon>
        <taxon>Metamonada</taxon>
        <taxon>Parabasalia</taxon>
        <taxon>Tritrichomonadida</taxon>
        <taxon>Tritrichomonadidae</taxon>
        <taxon>Tritrichomonas</taxon>
    </lineage>
</organism>